<organism evidence="11 12">
    <name type="scientific">Ditylenchus destructor</name>
    <dbReference type="NCBI Taxonomy" id="166010"/>
    <lineage>
        <taxon>Eukaryota</taxon>
        <taxon>Metazoa</taxon>
        <taxon>Ecdysozoa</taxon>
        <taxon>Nematoda</taxon>
        <taxon>Chromadorea</taxon>
        <taxon>Rhabditida</taxon>
        <taxon>Tylenchina</taxon>
        <taxon>Tylenchomorpha</taxon>
        <taxon>Sphaerularioidea</taxon>
        <taxon>Anguinidae</taxon>
        <taxon>Anguininae</taxon>
        <taxon>Ditylenchus</taxon>
    </lineage>
</organism>
<protein>
    <recommendedName>
        <fullName evidence="3">Mediator of RNA polymerase II transcription subunit 29</fullName>
    </recommendedName>
    <alternativeName>
        <fullName evidence="8">Mediator complex subunit 29</fullName>
    </alternativeName>
</protein>
<comment type="similarity">
    <text evidence="2">Belongs to the Mediator complex subunit 29 family.</text>
</comment>
<evidence type="ECO:0000256" key="8">
    <source>
        <dbReference type="ARBA" id="ARBA00031963"/>
    </source>
</evidence>
<feature type="compositionally biased region" description="Polar residues" evidence="10">
    <location>
        <begin position="416"/>
        <end position="426"/>
    </location>
</feature>
<feature type="compositionally biased region" description="Low complexity" evidence="10">
    <location>
        <begin position="129"/>
        <end position="152"/>
    </location>
</feature>
<proteinExistence type="inferred from homology"/>
<feature type="compositionally biased region" description="Low complexity" evidence="10">
    <location>
        <begin position="103"/>
        <end position="120"/>
    </location>
</feature>
<keyword evidence="6" id="KW-0804">Transcription</keyword>
<sequence>MHYYNPNQPQQPIRPPPQMRSNTGQGPPQPNQPGVPGGMGSQSTIGPGGASPALMSRSPIQPGGNRPQGPQQGRPASQDNPFSPQSQSGLYHHAMPSNQQTLTPMSQQQPMSHQSQTPMSHHSSQNPLSNAPTTPATPQQQSQQYPHGGNQQPGSAQHGPASAQSSTYASHDLGSVGPPTGMHPGSVASQHPSGAGSSAHQQFMPQGIDPMAAAKNLMLKDLRKAIGDANHAAERVTDKQFTSSIEEKKINAPQSVTNPMSVNPQSVNAPQSVNPPNSVKSVDEKSSVIEDGGNPTDTYYGAVNHFLNVCDEIEKNLSTVMETYRQYTKFDVACSARTPADVPNSTYPQLIQPYMDLMLDDKKNLNHAIEEIARLQEKMRAASAKAKPIPPKDCQKTNDTQVIISPIRNKKKRTKSGTWSHGFGQQ</sequence>
<comment type="caution">
    <text evidence="11">The sequence shown here is derived from an EMBL/GenBank/DDBJ whole genome shotgun (WGS) entry which is preliminary data.</text>
</comment>
<evidence type="ECO:0000256" key="4">
    <source>
        <dbReference type="ARBA" id="ARBA00023015"/>
    </source>
</evidence>
<evidence type="ECO:0000256" key="1">
    <source>
        <dbReference type="ARBA" id="ARBA00004123"/>
    </source>
</evidence>
<comment type="subcellular location">
    <subcellularLocation>
        <location evidence="1">Nucleus</location>
    </subcellularLocation>
</comment>
<keyword evidence="9" id="KW-0175">Coiled coil</keyword>
<feature type="region of interest" description="Disordered" evidence="10">
    <location>
        <begin position="239"/>
        <end position="281"/>
    </location>
</feature>
<dbReference type="Pfam" id="PF11568">
    <property type="entry name" value="Med29"/>
    <property type="match status" value="1"/>
</dbReference>
<feature type="region of interest" description="Disordered" evidence="10">
    <location>
        <begin position="1"/>
        <end position="203"/>
    </location>
</feature>
<feature type="region of interest" description="Disordered" evidence="10">
    <location>
        <begin position="406"/>
        <end position="426"/>
    </location>
</feature>
<evidence type="ECO:0000256" key="2">
    <source>
        <dbReference type="ARBA" id="ARBA00009851"/>
    </source>
</evidence>
<feature type="compositionally biased region" description="Polar residues" evidence="10">
    <location>
        <begin position="77"/>
        <end position="89"/>
    </location>
</feature>
<dbReference type="AlphaFoldDB" id="A0AAD4N0V1"/>
<keyword evidence="5" id="KW-0010">Activator</keyword>
<feature type="compositionally biased region" description="Polar residues" evidence="10">
    <location>
        <begin position="187"/>
        <end position="203"/>
    </location>
</feature>
<feature type="coiled-coil region" evidence="9">
    <location>
        <begin position="358"/>
        <end position="385"/>
    </location>
</feature>
<evidence type="ECO:0000256" key="5">
    <source>
        <dbReference type="ARBA" id="ARBA00023159"/>
    </source>
</evidence>
<evidence type="ECO:0000256" key="3">
    <source>
        <dbReference type="ARBA" id="ARBA00019684"/>
    </source>
</evidence>
<dbReference type="InterPro" id="IPR021018">
    <property type="entry name" value="Mediator_Med29_met"/>
</dbReference>
<dbReference type="Proteomes" id="UP001201812">
    <property type="component" value="Unassembled WGS sequence"/>
</dbReference>
<keyword evidence="12" id="KW-1185">Reference proteome</keyword>
<evidence type="ECO:0000256" key="7">
    <source>
        <dbReference type="ARBA" id="ARBA00023242"/>
    </source>
</evidence>
<evidence type="ECO:0000256" key="9">
    <source>
        <dbReference type="SAM" id="Coils"/>
    </source>
</evidence>
<keyword evidence="7" id="KW-0539">Nucleus</keyword>
<feature type="compositionally biased region" description="Polar residues" evidence="10">
    <location>
        <begin position="252"/>
        <end position="280"/>
    </location>
</feature>
<name>A0AAD4N0V1_9BILA</name>
<evidence type="ECO:0000313" key="11">
    <source>
        <dbReference type="EMBL" id="KAI1713097.1"/>
    </source>
</evidence>
<dbReference type="GO" id="GO:0016592">
    <property type="term" value="C:mediator complex"/>
    <property type="evidence" value="ECO:0007669"/>
    <property type="project" value="InterPro"/>
</dbReference>
<gene>
    <name evidence="11" type="ORF">DdX_09169</name>
</gene>
<keyword evidence="4" id="KW-0805">Transcription regulation</keyword>
<dbReference type="EMBL" id="JAKKPZ010000016">
    <property type="protein sequence ID" value="KAI1713097.1"/>
    <property type="molecule type" value="Genomic_DNA"/>
</dbReference>
<feature type="compositionally biased region" description="Low complexity" evidence="10">
    <location>
        <begin position="1"/>
        <end position="11"/>
    </location>
</feature>
<reference evidence="11" key="1">
    <citation type="submission" date="2022-01" db="EMBL/GenBank/DDBJ databases">
        <title>Genome Sequence Resource for Two Populations of Ditylenchus destructor, the Migratory Endoparasitic Phytonematode.</title>
        <authorList>
            <person name="Zhang H."/>
            <person name="Lin R."/>
            <person name="Xie B."/>
        </authorList>
    </citation>
    <scope>NUCLEOTIDE SEQUENCE</scope>
    <source>
        <strain evidence="11">BazhouSP</strain>
    </source>
</reference>
<evidence type="ECO:0000256" key="6">
    <source>
        <dbReference type="ARBA" id="ARBA00023163"/>
    </source>
</evidence>
<feature type="compositionally biased region" description="Low complexity" evidence="10">
    <location>
        <begin position="61"/>
        <end position="75"/>
    </location>
</feature>
<evidence type="ECO:0000313" key="12">
    <source>
        <dbReference type="Proteomes" id="UP001201812"/>
    </source>
</evidence>
<accession>A0AAD4N0V1</accession>
<evidence type="ECO:0000256" key="10">
    <source>
        <dbReference type="SAM" id="MobiDB-lite"/>
    </source>
</evidence>